<dbReference type="SUPFAM" id="SSF53474">
    <property type="entry name" value="alpha/beta-Hydrolases"/>
    <property type="match status" value="1"/>
</dbReference>
<dbReference type="AlphaFoldDB" id="A0A067PTE7"/>
<evidence type="ECO:0000256" key="2">
    <source>
        <dbReference type="SAM" id="Phobius"/>
    </source>
</evidence>
<dbReference type="STRING" id="933084.A0A067PTE7"/>
<dbReference type="OrthoDB" id="2152029at2759"/>
<dbReference type="HOGENOM" id="CLU_019364_1_0_1"/>
<sequence>MLGYHPFRYQPFRGLYLTYQVVLTTLVWVPIWTLISLPPFLRPRASWDFRRAFWVRVLRHLGYVETMVGSVPAPPNHTALVEGVKGLWIEPVPHLIVGEIKETAVADNVQAIRIPGYWTDTKGSDIPIGQAPILGEKVLYHLHGGGYVALSGNPRDPTAAIGRQVMRYYKPILRTFSIEYRLSQALPNTPANPFPAALIDAIAGYNYLVNVVGFSQADIIVQGDSAGGNLAIALTRYLLDNQGRSDVDIPAPPGALLLLSPWADIGTSHERPNSTFYTFTNSDYILADKYGDLAYKRAAIVGPFGLGAAETNRYISPASLHPIANSNTKGGLFKGFPRTFINAGGAEMLRDQIRTLRKKMVEDMGEGEGKGQVEYYEAPDAIHDYLVFNWHEPERTETLKRIAEWLGAGSA</sequence>
<dbReference type="Proteomes" id="UP000027265">
    <property type="component" value="Unassembled WGS sequence"/>
</dbReference>
<dbReference type="InParanoid" id="A0A067PTE7"/>
<dbReference type="EMBL" id="KL197733">
    <property type="protein sequence ID" value="KDQ53621.1"/>
    <property type="molecule type" value="Genomic_DNA"/>
</dbReference>
<keyword evidence="1" id="KW-0378">Hydrolase</keyword>
<evidence type="ECO:0000313" key="5">
    <source>
        <dbReference type="Proteomes" id="UP000027265"/>
    </source>
</evidence>
<reference evidence="5" key="1">
    <citation type="journal article" date="2014" name="Proc. Natl. Acad. Sci. U.S.A.">
        <title>Extensive sampling of basidiomycete genomes demonstrates inadequacy of the white-rot/brown-rot paradigm for wood decay fungi.</title>
        <authorList>
            <person name="Riley R."/>
            <person name="Salamov A.A."/>
            <person name="Brown D.W."/>
            <person name="Nagy L.G."/>
            <person name="Floudas D."/>
            <person name="Held B.W."/>
            <person name="Levasseur A."/>
            <person name="Lombard V."/>
            <person name="Morin E."/>
            <person name="Otillar R."/>
            <person name="Lindquist E.A."/>
            <person name="Sun H."/>
            <person name="LaButti K.M."/>
            <person name="Schmutz J."/>
            <person name="Jabbour D."/>
            <person name="Luo H."/>
            <person name="Baker S.E."/>
            <person name="Pisabarro A.G."/>
            <person name="Walton J.D."/>
            <person name="Blanchette R.A."/>
            <person name="Henrissat B."/>
            <person name="Martin F."/>
            <person name="Cullen D."/>
            <person name="Hibbett D.S."/>
            <person name="Grigoriev I.V."/>
        </authorList>
    </citation>
    <scope>NUCLEOTIDE SEQUENCE [LARGE SCALE GENOMIC DNA]</scope>
    <source>
        <strain evidence="5">MUCL 33604</strain>
    </source>
</reference>
<feature type="domain" description="Alpha/beta hydrolase fold-3" evidence="3">
    <location>
        <begin position="140"/>
        <end position="386"/>
    </location>
</feature>
<dbReference type="Pfam" id="PF07859">
    <property type="entry name" value="Abhydrolase_3"/>
    <property type="match status" value="1"/>
</dbReference>
<keyword evidence="2" id="KW-0472">Membrane</keyword>
<accession>A0A067PTE7</accession>
<evidence type="ECO:0000313" key="4">
    <source>
        <dbReference type="EMBL" id="KDQ53621.1"/>
    </source>
</evidence>
<dbReference type="InterPro" id="IPR029058">
    <property type="entry name" value="AB_hydrolase_fold"/>
</dbReference>
<organism evidence="4 5">
    <name type="scientific">Jaapia argillacea MUCL 33604</name>
    <dbReference type="NCBI Taxonomy" id="933084"/>
    <lineage>
        <taxon>Eukaryota</taxon>
        <taxon>Fungi</taxon>
        <taxon>Dikarya</taxon>
        <taxon>Basidiomycota</taxon>
        <taxon>Agaricomycotina</taxon>
        <taxon>Agaricomycetes</taxon>
        <taxon>Agaricomycetidae</taxon>
        <taxon>Jaapiales</taxon>
        <taxon>Jaapiaceae</taxon>
        <taxon>Jaapia</taxon>
    </lineage>
</organism>
<name>A0A067PTE7_9AGAM</name>
<keyword evidence="2" id="KW-0812">Transmembrane</keyword>
<proteinExistence type="predicted"/>
<evidence type="ECO:0000256" key="1">
    <source>
        <dbReference type="ARBA" id="ARBA00022801"/>
    </source>
</evidence>
<keyword evidence="5" id="KW-1185">Reference proteome</keyword>
<keyword evidence="2" id="KW-1133">Transmembrane helix</keyword>
<dbReference type="Gene3D" id="3.40.50.1820">
    <property type="entry name" value="alpha/beta hydrolase"/>
    <property type="match status" value="1"/>
</dbReference>
<dbReference type="PANTHER" id="PTHR48081:SF26">
    <property type="entry name" value="ALPHA_BETA HYDROLASE FOLD-3 DOMAIN-CONTAINING PROTEIN"/>
    <property type="match status" value="1"/>
</dbReference>
<protein>
    <recommendedName>
        <fullName evidence="3">Alpha/beta hydrolase fold-3 domain-containing protein</fullName>
    </recommendedName>
</protein>
<evidence type="ECO:0000259" key="3">
    <source>
        <dbReference type="Pfam" id="PF07859"/>
    </source>
</evidence>
<dbReference type="InterPro" id="IPR013094">
    <property type="entry name" value="AB_hydrolase_3"/>
</dbReference>
<feature type="transmembrane region" description="Helical" evidence="2">
    <location>
        <begin position="20"/>
        <end position="41"/>
    </location>
</feature>
<dbReference type="PANTHER" id="PTHR48081">
    <property type="entry name" value="AB HYDROLASE SUPERFAMILY PROTEIN C4A8.06C"/>
    <property type="match status" value="1"/>
</dbReference>
<gene>
    <name evidence="4" type="ORF">JAAARDRAFT_136948</name>
</gene>
<dbReference type="GO" id="GO:0016787">
    <property type="term" value="F:hydrolase activity"/>
    <property type="evidence" value="ECO:0007669"/>
    <property type="project" value="UniProtKB-KW"/>
</dbReference>
<dbReference type="InterPro" id="IPR050300">
    <property type="entry name" value="GDXG_lipolytic_enzyme"/>
</dbReference>